<dbReference type="EMBL" id="JAUIZM010000001">
    <property type="protein sequence ID" value="KAK1403106.1"/>
    <property type="molecule type" value="Genomic_DNA"/>
</dbReference>
<organism evidence="3 4">
    <name type="scientific">Heracleum sosnowskyi</name>
    <dbReference type="NCBI Taxonomy" id="360622"/>
    <lineage>
        <taxon>Eukaryota</taxon>
        <taxon>Viridiplantae</taxon>
        <taxon>Streptophyta</taxon>
        <taxon>Embryophyta</taxon>
        <taxon>Tracheophyta</taxon>
        <taxon>Spermatophyta</taxon>
        <taxon>Magnoliopsida</taxon>
        <taxon>eudicotyledons</taxon>
        <taxon>Gunneridae</taxon>
        <taxon>Pentapetalae</taxon>
        <taxon>asterids</taxon>
        <taxon>campanulids</taxon>
        <taxon>Apiales</taxon>
        <taxon>Apiaceae</taxon>
        <taxon>Apioideae</taxon>
        <taxon>apioid superclade</taxon>
        <taxon>Tordylieae</taxon>
        <taxon>Tordyliinae</taxon>
        <taxon>Heracleum</taxon>
    </lineage>
</organism>
<dbReference type="InterPro" id="IPR050905">
    <property type="entry name" value="Plant_NBS-LRR"/>
</dbReference>
<dbReference type="Pfam" id="PF23247">
    <property type="entry name" value="LRR_RPS2"/>
    <property type="match status" value="1"/>
</dbReference>
<dbReference type="SUPFAM" id="SSF52047">
    <property type="entry name" value="RNI-like"/>
    <property type="match status" value="1"/>
</dbReference>
<feature type="domain" description="Disease resistance protein At4g27190-like leucine-rich repeats" evidence="2">
    <location>
        <begin position="19"/>
        <end position="90"/>
    </location>
</feature>
<keyword evidence="1" id="KW-0611">Plant defense</keyword>
<evidence type="ECO:0000259" key="2">
    <source>
        <dbReference type="Pfam" id="PF23247"/>
    </source>
</evidence>
<dbReference type="InterPro" id="IPR057135">
    <property type="entry name" value="At4g27190-like_LRR"/>
</dbReference>
<accession>A0AAD8JI65</accession>
<dbReference type="Proteomes" id="UP001237642">
    <property type="component" value="Unassembled WGS sequence"/>
</dbReference>
<name>A0AAD8JI65_9APIA</name>
<sequence>MGNLYLLGRYLLQVVFPSLEKLELVDGLQEMSGIWGNHYYNNVSSFCKLKTLTVYGCDKLETVISLCMLHRLQNLESIDIRSCESVTNAFVSSIARDLAHLKEMYAFNCKKMTELIGGR</sequence>
<evidence type="ECO:0000313" key="3">
    <source>
        <dbReference type="EMBL" id="KAK1403106.1"/>
    </source>
</evidence>
<dbReference type="InterPro" id="IPR032675">
    <property type="entry name" value="LRR_dom_sf"/>
</dbReference>
<evidence type="ECO:0000313" key="4">
    <source>
        <dbReference type="Proteomes" id="UP001237642"/>
    </source>
</evidence>
<evidence type="ECO:0000256" key="1">
    <source>
        <dbReference type="ARBA" id="ARBA00022821"/>
    </source>
</evidence>
<dbReference type="PANTHER" id="PTHR33463:SF209">
    <property type="entry name" value="DISEASE RESISTANCE PROTEIN RPS2-LIKE"/>
    <property type="match status" value="1"/>
</dbReference>
<protein>
    <recommendedName>
        <fullName evidence="2">Disease resistance protein At4g27190-like leucine-rich repeats domain-containing protein</fullName>
    </recommendedName>
</protein>
<dbReference type="Gene3D" id="3.80.10.10">
    <property type="entry name" value="Ribonuclease Inhibitor"/>
    <property type="match status" value="1"/>
</dbReference>
<proteinExistence type="predicted"/>
<gene>
    <name evidence="3" type="ORF">POM88_002711</name>
</gene>
<dbReference type="AlphaFoldDB" id="A0AAD8JI65"/>
<comment type="caution">
    <text evidence="3">The sequence shown here is derived from an EMBL/GenBank/DDBJ whole genome shotgun (WGS) entry which is preliminary data.</text>
</comment>
<reference evidence="3" key="1">
    <citation type="submission" date="2023-02" db="EMBL/GenBank/DDBJ databases">
        <title>Genome of toxic invasive species Heracleum sosnowskyi carries increased number of genes despite the absence of recent whole-genome duplications.</title>
        <authorList>
            <person name="Schelkunov M."/>
            <person name="Shtratnikova V."/>
            <person name="Makarenko M."/>
            <person name="Klepikova A."/>
            <person name="Omelchenko D."/>
            <person name="Novikova G."/>
            <person name="Obukhova E."/>
            <person name="Bogdanov V."/>
            <person name="Penin A."/>
            <person name="Logacheva M."/>
        </authorList>
    </citation>
    <scope>NUCLEOTIDE SEQUENCE</scope>
    <source>
        <strain evidence="3">Hsosn_3</strain>
        <tissue evidence="3">Leaf</tissue>
    </source>
</reference>
<reference evidence="3" key="2">
    <citation type="submission" date="2023-05" db="EMBL/GenBank/DDBJ databases">
        <authorList>
            <person name="Schelkunov M.I."/>
        </authorList>
    </citation>
    <scope>NUCLEOTIDE SEQUENCE</scope>
    <source>
        <strain evidence="3">Hsosn_3</strain>
        <tissue evidence="3">Leaf</tissue>
    </source>
</reference>
<dbReference type="PANTHER" id="PTHR33463">
    <property type="entry name" value="NB-ARC DOMAIN-CONTAINING PROTEIN-RELATED"/>
    <property type="match status" value="1"/>
</dbReference>
<keyword evidence="4" id="KW-1185">Reference proteome</keyword>